<dbReference type="NCBIfam" id="NF047751">
    <property type="entry name" value="HepT_toxin"/>
    <property type="match status" value="1"/>
</dbReference>
<evidence type="ECO:0000313" key="6">
    <source>
        <dbReference type="Proteomes" id="UP000189670"/>
    </source>
</evidence>
<evidence type="ECO:0000256" key="1">
    <source>
        <dbReference type="ARBA" id="ARBA00022649"/>
    </source>
</evidence>
<dbReference type="EMBL" id="ATBP01000421">
    <property type="protein sequence ID" value="ETR70452.1"/>
    <property type="molecule type" value="Genomic_DNA"/>
</dbReference>
<evidence type="ECO:0000313" key="5">
    <source>
        <dbReference type="EMBL" id="ETR70452.1"/>
    </source>
</evidence>
<protein>
    <recommendedName>
        <fullName evidence="7">DUF86 domain-containing protein</fullName>
    </recommendedName>
</protein>
<evidence type="ECO:0008006" key="7">
    <source>
        <dbReference type="Google" id="ProtNLM"/>
    </source>
</evidence>
<dbReference type="PANTHER" id="PTHR33397:SF5">
    <property type="entry name" value="RNASE YUTE-RELATED"/>
    <property type="match status" value="1"/>
</dbReference>
<evidence type="ECO:0000256" key="4">
    <source>
        <dbReference type="ARBA" id="ARBA00024207"/>
    </source>
</evidence>
<sequence length="147" mass="17296">MIDHLLIENKLRKIEMFIREIENEEPPQDFESFSENIVFKRFVERNIELSIEQMINVCKHFVSALDLQEPKSYANCFEIIANANIISLDSVQTFKLMSGYRNLIIHGYDTVDDSVTYGILKKRLNDFQLFTHAIRKFLTTQTNDQKS</sequence>
<keyword evidence="3" id="KW-0378">Hydrolase</keyword>
<reference evidence="6" key="1">
    <citation type="submission" date="2012-11" db="EMBL/GenBank/DDBJ databases">
        <authorList>
            <person name="Lucero-Rivera Y.E."/>
            <person name="Tovar-Ramirez D."/>
        </authorList>
    </citation>
    <scope>NUCLEOTIDE SEQUENCE [LARGE SCALE GENOMIC DNA]</scope>
    <source>
        <strain evidence="6">Araruama</strain>
    </source>
</reference>
<dbReference type="AlphaFoldDB" id="A0A1V1P6E8"/>
<dbReference type="InterPro" id="IPR037038">
    <property type="entry name" value="HepT-like_sf"/>
</dbReference>
<evidence type="ECO:0000256" key="2">
    <source>
        <dbReference type="ARBA" id="ARBA00022722"/>
    </source>
</evidence>
<dbReference type="InterPro" id="IPR008201">
    <property type="entry name" value="HepT-like"/>
</dbReference>
<gene>
    <name evidence="5" type="ORF">OMM_08800</name>
</gene>
<dbReference type="InterPro" id="IPR052379">
    <property type="entry name" value="Type_VII_TA_RNase"/>
</dbReference>
<keyword evidence="1" id="KW-1277">Toxin-antitoxin system</keyword>
<comment type="similarity">
    <text evidence="4">Belongs to the HepT RNase toxin family.</text>
</comment>
<dbReference type="SUPFAM" id="SSF81593">
    <property type="entry name" value="Nucleotidyltransferase substrate binding subunit/domain"/>
    <property type="match status" value="1"/>
</dbReference>
<dbReference type="PANTHER" id="PTHR33397">
    <property type="entry name" value="UPF0331 PROTEIN YUTE"/>
    <property type="match status" value="1"/>
</dbReference>
<dbReference type="GO" id="GO:0016787">
    <property type="term" value="F:hydrolase activity"/>
    <property type="evidence" value="ECO:0007669"/>
    <property type="project" value="UniProtKB-KW"/>
</dbReference>
<name>A0A1V1P6E8_9BACT</name>
<comment type="caution">
    <text evidence="5">The sequence shown here is derived from an EMBL/GenBank/DDBJ whole genome shotgun (WGS) entry which is preliminary data.</text>
</comment>
<dbReference type="Pfam" id="PF01934">
    <property type="entry name" value="HepT-like"/>
    <property type="match status" value="1"/>
</dbReference>
<dbReference type="Proteomes" id="UP000189670">
    <property type="component" value="Unassembled WGS sequence"/>
</dbReference>
<dbReference type="GO" id="GO:0004540">
    <property type="term" value="F:RNA nuclease activity"/>
    <property type="evidence" value="ECO:0007669"/>
    <property type="project" value="InterPro"/>
</dbReference>
<proteinExistence type="inferred from homology"/>
<organism evidence="5 6">
    <name type="scientific">Candidatus Magnetoglobus multicellularis str. Araruama</name>
    <dbReference type="NCBI Taxonomy" id="890399"/>
    <lineage>
        <taxon>Bacteria</taxon>
        <taxon>Pseudomonadati</taxon>
        <taxon>Thermodesulfobacteriota</taxon>
        <taxon>Desulfobacteria</taxon>
        <taxon>Desulfobacterales</taxon>
        <taxon>Desulfobacteraceae</taxon>
        <taxon>Candidatus Magnetoglobus</taxon>
    </lineage>
</organism>
<evidence type="ECO:0000256" key="3">
    <source>
        <dbReference type="ARBA" id="ARBA00022801"/>
    </source>
</evidence>
<dbReference type="GO" id="GO:0110001">
    <property type="term" value="C:toxin-antitoxin complex"/>
    <property type="evidence" value="ECO:0007669"/>
    <property type="project" value="InterPro"/>
</dbReference>
<keyword evidence="2" id="KW-0540">Nuclease</keyword>
<dbReference type="Gene3D" id="1.20.120.580">
    <property type="entry name" value="bsu32300-like"/>
    <property type="match status" value="1"/>
</dbReference>
<accession>A0A1V1P6E8</accession>